<dbReference type="InterPro" id="IPR050073">
    <property type="entry name" value="2-IPM_HCS-like"/>
</dbReference>
<evidence type="ECO:0000256" key="2">
    <source>
        <dbReference type="RuleBase" id="RU003523"/>
    </source>
</evidence>
<dbReference type="InterPro" id="IPR000891">
    <property type="entry name" value="PYR_CT"/>
</dbReference>
<dbReference type="InterPro" id="IPR013785">
    <property type="entry name" value="Aldolase_TIM"/>
</dbReference>
<name>A0ABQ8GUA5_9PEZI</name>
<dbReference type="Gene3D" id="3.20.20.70">
    <property type="entry name" value="Aldolase class I"/>
    <property type="match status" value="1"/>
</dbReference>
<protein>
    <recommendedName>
        <fullName evidence="4">Pyruvate carboxyltransferase domain-containing protein</fullName>
    </recommendedName>
</protein>
<organism evidence="5 6">
    <name type="scientific">Macrophomina phaseolina</name>
    <dbReference type="NCBI Taxonomy" id="35725"/>
    <lineage>
        <taxon>Eukaryota</taxon>
        <taxon>Fungi</taxon>
        <taxon>Dikarya</taxon>
        <taxon>Ascomycota</taxon>
        <taxon>Pezizomycotina</taxon>
        <taxon>Dothideomycetes</taxon>
        <taxon>Dothideomycetes incertae sedis</taxon>
        <taxon>Botryosphaeriales</taxon>
        <taxon>Botryosphaeriaceae</taxon>
        <taxon>Macrophomina</taxon>
    </lineage>
</organism>
<gene>
    <name evidence="5" type="ORF">B0J12DRAFT_616437</name>
</gene>
<dbReference type="PROSITE" id="PS00816">
    <property type="entry name" value="AIPM_HOMOCIT_SYNTH_2"/>
    <property type="match status" value="1"/>
</dbReference>
<dbReference type="Pfam" id="PF00682">
    <property type="entry name" value="HMGL-like"/>
    <property type="match status" value="1"/>
</dbReference>
<feature type="domain" description="Pyruvate carboxyltransferase" evidence="4">
    <location>
        <begin position="77"/>
        <end position="334"/>
    </location>
</feature>
<keyword evidence="1 2" id="KW-0808">Transferase</keyword>
<evidence type="ECO:0000259" key="4">
    <source>
        <dbReference type="PROSITE" id="PS50991"/>
    </source>
</evidence>
<keyword evidence="6" id="KW-1185">Reference proteome</keyword>
<dbReference type="InterPro" id="IPR002034">
    <property type="entry name" value="AIPM/Hcit_synth_CS"/>
</dbReference>
<dbReference type="SUPFAM" id="SSF51569">
    <property type="entry name" value="Aldolase"/>
    <property type="match status" value="1"/>
</dbReference>
<reference evidence="5 6" key="1">
    <citation type="journal article" date="2021" name="Nat. Commun.">
        <title>Genetic determinants of endophytism in the Arabidopsis root mycobiome.</title>
        <authorList>
            <person name="Mesny F."/>
            <person name="Miyauchi S."/>
            <person name="Thiergart T."/>
            <person name="Pickel B."/>
            <person name="Atanasova L."/>
            <person name="Karlsson M."/>
            <person name="Huettel B."/>
            <person name="Barry K.W."/>
            <person name="Haridas S."/>
            <person name="Chen C."/>
            <person name="Bauer D."/>
            <person name="Andreopoulos W."/>
            <person name="Pangilinan J."/>
            <person name="LaButti K."/>
            <person name="Riley R."/>
            <person name="Lipzen A."/>
            <person name="Clum A."/>
            <person name="Drula E."/>
            <person name="Henrissat B."/>
            <person name="Kohler A."/>
            <person name="Grigoriev I.V."/>
            <person name="Martin F.M."/>
            <person name="Hacquard S."/>
        </authorList>
    </citation>
    <scope>NUCLEOTIDE SEQUENCE [LARGE SCALE GENOMIC DNA]</scope>
    <source>
        <strain evidence="5 6">MPI-SDFR-AT-0080</strain>
    </source>
</reference>
<dbReference type="EMBL" id="JAGTJR010000003">
    <property type="protein sequence ID" value="KAH7062689.1"/>
    <property type="molecule type" value="Genomic_DNA"/>
</dbReference>
<dbReference type="InterPro" id="IPR048253">
    <property type="entry name" value="DRE_TIM_HCS_fun_bact"/>
</dbReference>
<evidence type="ECO:0000256" key="3">
    <source>
        <dbReference type="SAM" id="MobiDB-lite"/>
    </source>
</evidence>
<sequence>MTTSTPLALPDTKSNGRVAYTGGVVEDETHKPRSSSNNRANLRNASAEAQQTGRLSTNAPRHPCEPPRSPLSNVSRFKIIDSTLREGEQFATAFFDTNSKMQIVKALDELGVDYIELTSPAASEQSRRDCEDICKLELRAKVVAHVRCHMDDVKIAIESGVKGVNLFMGTSSYLMDHSHGKDLAYIKENASRVIRYAKSRGVEVRFSTEDSFRSNLVELLSIYRIAEKAGADRVGIADTVGCATPRQVYDLVRTLRSIVSCDIETHFHNDTGCAIANAYCALEAGATHIDTTVLGIGERNGITPLGGLITRMLSSHDDDSRVYVSTKYALSRLAPLEVAVACVAGVRIPFNNFSICAAGATAASFALTDDANRKAYKTGVAGGECEEVRGVKRKMDAAAAVY</sequence>
<dbReference type="Proteomes" id="UP000774617">
    <property type="component" value="Unassembled WGS sequence"/>
</dbReference>
<dbReference type="PANTHER" id="PTHR10277:SF48">
    <property type="entry name" value="HOMOCITRATE SYNTHASE, CYTOSOLIC ISOZYME-RELATED"/>
    <property type="match status" value="1"/>
</dbReference>
<feature type="compositionally biased region" description="Low complexity" evidence="3">
    <location>
        <begin position="34"/>
        <end position="49"/>
    </location>
</feature>
<feature type="compositionally biased region" description="Polar residues" evidence="3">
    <location>
        <begin position="50"/>
        <end position="59"/>
    </location>
</feature>
<comment type="similarity">
    <text evidence="2">Belongs to the alpha-IPM synthase/homocitrate synthase family.</text>
</comment>
<evidence type="ECO:0000313" key="6">
    <source>
        <dbReference type="Proteomes" id="UP000774617"/>
    </source>
</evidence>
<evidence type="ECO:0000256" key="1">
    <source>
        <dbReference type="ARBA" id="ARBA00022679"/>
    </source>
</evidence>
<dbReference type="PROSITE" id="PS50991">
    <property type="entry name" value="PYR_CT"/>
    <property type="match status" value="1"/>
</dbReference>
<dbReference type="CDD" id="cd07948">
    <property type="entry name" value="DRE_TIM_HCS"/>
    <property type="match status" value="1"/>
</dbReference>
<accession>A0ABQ8GUA5</accession>
<proteinExistence type="inferred from homology"/>
<evidence type="ECO:0000313" key="5">
    <source>
        <dbReference type="EMBL" id="KAH7062689.1"/>
    </source>
</evidence>
<dbReference type="PROSITE" id="PS00815">
    <property type="entry name" value="AIPM_HOMOCIT_SYNTH_1"/>
    <property type="match status" value="1"/>
</dbReference>
<feature type="region of interest" description="Disordered" evidence="3">
    <location>
        <begin position="1"/>
        <end position="72"/>
    </location>
</feature>
<comment type="caution">
    <text evidence="5">The sequence shown here is derived from an EMBL/GenBank/DDBJ whole genome shotgun (WGS) entry which is preliminary data.</text>
</comment>
<dbReference type="PANTHER" id="PTHR10277">
    <property type="entry name" value="HOMOCITRATE SYNTHASE-RELATED"/>
    <property type="match status" value="1"/>
</dbReference>